<dbReference type="PANTHER" id="PTHR48050">
    <property type="entry name" value="STEROL 3-BETA-GLUCOSYLTRANSFERASE"/>
    <property type="match status" value="1"/>
</dbReference>
<keyword evidence="7" id="KW-1185">Reference proteome</keyword>
<evidence type="ECO:0000256" key="3">
    <source>
        <dbReference type="ARBA" id="ARBA00022679"/>
    </source>
</evidence>
<feature type="domain" description="Erythromycin biosynthesis protein CIII-like C-terminal" evidence="4">
    <location>
        <begin position="271"/>
        <end position="412"/>
    </location>
</feature>
<dbReference type="CDD" id="cd03784">
    <property type="entry name" value="GT1_Gtf-like"/>
    <property type="match status" value="1"/>
</dbReference>
<dbReference type="InterPro" id="IPR002213">
    <property type="entry name" value="UDP_glucos_trans"/>
</dbReference>
<name>A0A542DBF8_AMYCI</name>
<dbReference type="EMBL" id="VFML01000001">
    <property type="protein sequence ID" value="TQJ00394.1"/>
    <property type="molecule type" value="Genomic_DNA"/>
</dbReference>
<proteinExistence type="inferred from homology"/>
<dbReference type="PANTHER" id="PTHR48050:SF13">
    <property type="entry name" value="STEROL 3-BETA-GLUCOSYLTRANSFERASE UGT80A2"/>
    <property type="match status" value="1"/>
</dbReference>
<evidence type="ECO:0000313" key="6">
    <source>
        <dbReference type="EMBL" id="TQJ00394.1"/>
    </source>
</evidence>
<organism evidence="6 7">
    <name type="scientific">Amycolatopsis cihanbeyliensis</name>
    <dbReference type="NCBI Taxonomy" id="1128664"/>
    <lineage>
        <taxon>Bacteria</taxon>
        <taxon>Bacillati</taxon>
        <taxon>Actinomycetota</taxon>
        <taxon>Actinomycetes</taxon>
        <taxon>Pseudonocardiales</taxon>
        <taxon>Pseudonocardiaceae</taxon>
        <taxon>Amycolatopsis</taxon>
    </lineage>
</organism>
<dbReference type="InterPro" id="IPR050426">
    <property type="entry name" value="Glycosyltransferase_28"/>
</dbReference>
<dbReference type="OrthoDB" id="5488434at2"/>
<keyword evidence="2" id="KW-0328">Glycosyltransferase</keyword>
<evidence type="ECO:0000259" key="4">
    <source>
        <dbReference type="Pfam" id="PF06722"/>
    </source>
</evidence>
<dbReference type="InterPro" id="IPR048284">
    <property type="entry name" value="EryCIII-like_N"/>
</dbReference>
<keyword evidence="3 6" id="KW-0808">Transferase</keyword>
<dbReference type="Pfam" id="PF21036">
    <property type="entry name" value="EryCIII-like_N"/>
    <property type="match status" value="1"/>
</dbReference>
<accession>A0A542DBF8</accession>
<comment type="caution">
    <text evidence="6">The sequence shown here is derived from an EMBL/GenBank/DDBJ whole genome shotgun (WGS) entry which is preliminary data.</text>
</comment>
<sequence length="427" mass="45281">MRVLFVVSSWAGHYFPMVPLGWALRAAGHEVRVLCTDSDVDRLSAAGLTPVPLLDTLDLLLFTRSFNVGSFYLGSWPYPEPPPHPDTGEPLDKDTFDFQQWWETTSARSRERLHRSIGSAQDYARSWRPDLVIHDLVAYEGPLAAEAAGVPAILHLWGPTGPDDGLDPLGADGSSERLNSATAAWTLGEMVGHDLAERVYGRIDHIIDPCPDPIAPALRGTRLPMRYVPYNGPGAVPLELPGRSGRPRVCVVWGRGGTHNFGQVSNRLPQVVEAATALDAEVLVLAVRADLEACGPLPGTVHPLVEMPLHLVLPDCDAVVHYGGAGVAMTSVAAGIPQLTLSLARNTALFTDRFTDIGCGLTVPSYDAGNSAITGALRRLLGEPSFRTAARELAATAAGMPSPAAVAGSLEEIAAGTAPAEPAAATR</sequence>
<dbReference type="Proteomes" id="UP000320876">
    <property type="component" value="Unassembled WGS sequence"/>
</dbReference>
<evidence type="ECO:0000256" key="1">
    <source>
        <dbReference type="ARBA" id="ARBA00006962"/>
    </source>
</evidence>
<dbReference type="RefSeq" id="WP_141995329.1">
    <property type="nucleotide sequence ID" value="NZ_VFML01000001.1"/>
</dbReference>
<dbReference type="AlphaFoldDB" id="A0A542DBF8"/>
<dbReference type="InterPro" id="IPR010610">
    <property type="entry name" value="EryCIII-like_C"/>
</dbReference>
<evidence type="ECO:0000256" key="2">
    <source>
        <dbReference type="ARBA" id="ARBA00022676"/>
    </source>
</evidence>
<dbReference type="SUPFAM" id="SSF53756">
    <property type="entry name" value="UDP-Glycosyltransferase/glycogen phosphorylase"/>
    <property type="match status" value="1"/>
</dbReference>
<feature type="domain" description="Erythromycin biosynthesis protein CIII-like N-terminal" evidence="5">
    <location>
        <begin position="120"/>
        <end position="254"/>
    </location>
</feature>
<dbReference type="GO" id="GO:0017000">
    <property type="term" value="P:antibiotic biosynthetic process"/>
    <property type="evidence" value="ECO:0007669"/>
    <property type="project" value="UniProtKB-ARBA"/>
</dbReference>
<dbReference type="Gene3D" id="3.40.50.2000">
    <property type="entry name" value="Glycogen Phosphorylase B"/>
    <property type="match status" value="2"/>
</dbReference>
<reference evidence="6 7" key="1">
    <citation type="submission" date="2019-06" db="EMBL/GenBank/DDBJ databases">
        <title>Sequencing the genomes of 1000 actinobacteria strains.</title>
        <authorList>
            <person name="Klenk H.-P."/>
        </authorList>
    </citation>
    <scope>NUCLEOTIDE SEQUENCE [LARGE SCALE GENOMIC DNA]</scope>
    <source>
        <strain evidence="6 7">DSM 45679</strain>
    </source>
</reference>
<comment type="similarity">
    <text evidence="1">Belongs to the glycosyltransferase 28 family.</text>
</comment>
<evidence type="ECO:0000313" key="7">
    <source>
        <dbReference type="Proteomes" id="UP000320876"/>
    </source>
</evidence>
<protein>
    <submittedName>
        <fullName evidence="6">UDP:flavonoid glycosyltransferase YjiC (YdhE family)</fullName>
    </submittedName>
</protein>
<dbReference type="GO" id="GO:0016758">
    <property type="term" value="F:hexosyltransferase activity"/>
    <property type="evidence" value="ECO:0007669"/>
    <property type="project" value="UniProtKB-ARBA"/>
</dbReference>
<dbReference type="Pfam" id="PF06722">
    <property type="entry name" value="EryCIII-like_C"/>
    <property type="match status" value="1"/>
</dbReference>
<dbReference type="GO" id="GO:0008194">
    <property type="term" value="F:UDP-glycosyltransferase activity"/>
    <property type="evidence" value="ECO:0007669"/>
    <property type="project" value="InterPro"/>
</dbReference>
<evidence type="ECO:0000259" key="5">
    <source>
        <dbReference type="Pfam" id="PF21036"/>
    </source>
</evidence>
<gene>
    <name evidence="6" type="ORF">FB471_0009</name>
</gene>